<dbReference type="InterPro" id="IPR050273">
    <property type="entry name" value="GppA/Ppx_hydrolase"/>
</dbReference>
<evidence type="ECO:0000256" key="1">
    <source>
        <dbReference type="ARBA" id="ARBA00007125"/>
    </source>
</evidence>
<dbReference type="Gene3D" id="3.30.420.40">
    <property type="match status" value="1"/>
</dbReference>
<dbReference type="Pfam" id="PF02541">
    <property type="entry name" value="Ppx-GppA"/>
    <property type="match status" value="1"/>
</dbReference>
<evidence type="ECO:0000259" key="2">
    <source>
        <dbReference type="Pfam" id="PF02541"/>
    </source>
</evidence>
<dbReference type="InterPro" id="IPR043129">
    <property type="entry name" value="ATPase_NBD"/>
</dbReference>
<accession>A0A087ASY8</accession>
<dbReference type="EC" id="3.6.1.40" evidence="3"/>
<reference evidence="3 4" key="1">
    <citation type="submission" date="2014-03" db="EMBL/GenBank/DDBJ databases">
        <title>Genomics of Bifidobacteria.</title>
        <authorList>
            <person name="Ventura M."/>
            <person name="Milani C."/>
            <person name="Lugli G.A."/>
        </authorList>
    </citation>
    <scope>NUCLEOTIDE SEQUENCE [LARGE SCALE GENOMIC DNA]</scope>
    <source>
        <strain evidence="3 4">LMG 11586</strain>
    </source>
</reference>
<sequence>MVNPEFPATRLGVLDIGSNTVHMIIVDAAPGARPDPEASVKTTVRLMQYLEEDGSISKDGVQALLAAVDAGMKLAEESKVSQILAMATSALREAPNGTRILGQIEDRIGQGVTVLSGVDEARLTFLAARRWYGWDSGRLLLMDIGGGSLEVAMGSDEDPNVAISVPAGAGRVTKEFLPADGTATPEQLEAAHKGVRRIIQPIVDEFPKSKVPNHAVGTSKTFRSLARLAGVMLRQSGRVDSWIMTRDQLEDWLPRLAAISPDQRVALPGITPERTLQIVGGGVVADEIMKALDVDEIEICPWALREGAILRWMDQFGRTRRGF</sequence>
<dbReference type="SUPFAM" id="SSF53067">
    <property type="entry name" value="Actin-like ATPase domain"/>
    <property type="match status" value="2"/>
</dbReference>
<comment type="caution">
    <text evidence="3">The sequence shown here is derived from an EMBL/GenBank/DDBJ whole genome shotgun (WGS) entry which is preliminary data.</text>
</comment>
<protein>
    <submittedName>
        <fullName evidence="3">Exopolyphosphatase</fullName>
        <ecNumber evidence="3">3.6.1.40</ecNumber>
    </submittedName>
</protein>
<dbReference type="CDD" id="cd24056">
    <property type="entry name" value="ASKHA_NBD_MtPPX1-like"/>
    <property type="match status" value="1"/>
</dbReference>
<dbReference type="InterPro" id="IPR003695">
    <property type="entry name" value="Ppx_GppA_N"/>
</dbReference>
<dbReference type="PANTHER" id="PTHR30005:SF0">
    <property type="entry name" value="RETROGRADE REGULATION PROTEIN 2"/>
    <property type="match status" value="1"/>
</dbReference>
<evidence type="ECO:0000313" key="4">
    <source>
        <dbReference type="Proteomes" id="UP000029046"/>
    </source>
</evidence>
<comment type="similarity">
    <text evidence="1">Belongs to the GppA/Ppx family.</text>
</comment>
<dbReference type="PANTHER" id="PTHR30005">
    <property type="entry name" value="EXOPOLYPHOSPHATASE"/>
    <property type="match status" value="1"/>
</dbReference>
<evidence type="ECO:0000313" key="3">
    <source>
        <dbReference type="EMBL" id="KFI61888.1"/>
    </source>
</evidence>
<dbReference type="AlphaFoldDB" id="A0A087ASY8"/>
<dbReference type="Gene3D" id="3.30.420.150">
    <property type="entry name" value="Exopolyphosphatase. Domain 2"/>
    <property type="match status" value="1"/>
</dbReference>
<dbReference type="eggNOG" id="COG0248">
    <property type="taxonomic scope" value="Bacteria"/>
</dbReference>
<dbReference type="RefSeq" id="WP_033506731.1">
    <property type="nucleotide sequence ID" value="NZ_JGYX01000001.1"/>
</dbReference>
<feature type="domain" description="Ppx/GppA phosphatase N-terminal" evidence="2">
    <location>
        <begin position="38"/>
        <end position="315"/>
    </location>
</feature>
<gene>
    <name evidence="3" type="ORF">BIGA_0419</name>
</gene>
<dbReference type="Proteomes" id="UP000029046">
    <property type="component" value="Unassembled WGS sequence"/>
</dbReference>
<dbReference type="EMBL" id="JGYX01000001">
    <property type="protein sequence ID" value="KFI61888.1"/>
    <property type="molecule type" value="Genomic_DNA"/>
</dbReference>
<dbReference type="GO" id="GO:0008894">
    <property type="term" value="F:guanosine-5'-triphosphate,3'-diphosphate diphosphatase activity"/>
    <property type="evidence" value="ECO:0007669"/>
    <property type="project" value="UniProtKB-EC"/>
</dbReference>
<organism evidence="3 4">
    <name type="scientific">Bifidobacterium pullorum subsp. gallinarum</name>
    <dbReference type="NCBI Taxonomy" id="78344"/>
    <lineage>
        <taxon>Bacteria</taxon>
        <taxon>Bacillati</taxon>
        <taxon>Actinomycetota</taxon>
        <taxon>Actinomycetes</taxon>
        <taxon>Bifidobacteriales</taxon>
        <taxon>Bifidobacteriaceae</taxon>
        <taxon>Bifidobacterium</taxon>
    </lineage>
</organism>
<keyword evidence="4" id="KW-1185">Reference proteome</keyword>
<proteinExistence type="inferred from homology"/>
<keyword evidence="3" id="KW-0378">Hydrolase</keyword>
<name>A0A087ASY8_9BIFI</name>